<proteinExistence type="predicted"/>
<organism evidence="1 2">
    <name type="scientific">Cladophialophora carrionii CBS 160.54</name>
    <dbReference type="NCBI Taxonomy" id="1279043"/>
    <lineage>
        <taxon>Eukaryota</taxon>
        <taxon>Fungi</taxon>
        <taxon>Dikarya</taxon>
        <taxon>Ascomycota</taxon>
        <taxon>Pezizomycotina</taxon>
        <taxon>Eurotiomycetes</taxon>
        <taxon>Chaetothyriomycetidae</taxon>
        <taxon>Chaetothyriales</taxon>
        <taxon>Herpotrichiellaceae</taxon>
        <taxon>Cladophialophora</taxon>
    </lineage>
</organism>
<dbReference type="AlphaFoldDB" id="V9D1T5"/>
<gene>
    <name evidence="1" type="ORF">G647_07207</name>
</gene>
<evidence type="ECO:0000313" key="1">
    <source>
        <dbReference type="EMBL" id="ETI20864.1"/>
    </source>
</evidence>
<dbReference type="RefSeq" id="XP_008729745.1">
    <property type="nucleotide sequence ID" value="XM_008731523.1"/>
</dbReference>
<dbReference type="VEuPathDB" id="FungiDB:G647_07207"/>
<dbReference type="EMBL" id="KB822707">
    <property type="protein sequence ID" value="ETI20864.1"/>
    <property type="molecule type" value="Genomic_DNA"/>
</dbReference>
<dbReference type="HOGENOM" id="CLU_3399339_0_0_1"/>
<accession>V9D1T5</accession>
<dbReference type="GeneID" id="19985700"/>
<dbReference type="Proteomes" id="UP000030678">
    <property type="component" value="Unassembled WGS sequence"/>
</dbReference>
<sequence length="31" mass="3575">MAPRARKSIQLPPVGAEDRYQRLALDRCLLH</sequence>
<reference evidence="1 2" key="1">
    <citation type="submission" date="2013-03" db="EMBL/GenBank/DDBJ databases">
        <title>The Genome Sequence of Cladophialophora carrionii CBS 160.54.</title>
        <authorList>
            <consortium name="The Broad Institute Genomics Platform"/>
            <person name="Cuomo C."/>
            <person name="de Hoog S."/>
            <person name="Gorbushina A."/>
            <person name="Walker B."/>
            <person name="Young S.K."/>
            <person name="Zeng Q."/>
            <person name="Gargeya S."/>
            <person name="Fitzgerald M."/>
            <person name="Haas B."/>
            <person name="Abouelleil A."/>
            <person name="Allen A.W."/>
            <person name="Alvarado L."/>
            <person name="Arachchi H.M."/>
            <person name="Berlin A.M."/>
            <person name="Chapman S.B."/>
            <person name="Gainer-Dewar J."/>
            <person name="Goldberg J."/>
            <person name="Griggs A."/>
            <person name="Gujja S."/>
            <person name="Hansen M."/>
            <person name="Howarth C."/>
            <person name="Imamovic A."/>
            <person name="Ireland A."/>
            <person name="Larimer J."/>
            <person name="McCowan C."/>
            <person name="Murphy C."/>
            <person name="Pearson M."/>
            <person name="Poon T.W."/>
            <person name="Priest M."/>
            <person name="Roberts A."/>
            <person name="Saif S."/>
            <person name="Shea T."/>
            <person name="Sisk P."/>
            <person name="Sykes S."/>
            <person name="Wortman J."/>
            <person name="Nusbaum C."/>
            <person name="Birren B."/>
        </authorList>
    </citation>
    <scope>NUCLEOTIDE SEQUENCE [LARGE SCALE GENOMIC DNA]</scope>
    <source>
        <strain evidence="1 2">CBS 160.54</strain>
    </source>
</reference>
<evidence type="ECO:0000313" key="2">
    <source>
        <dbReference type="Proteomes" id="UP000030678"/>
    </source>
</evidence>
<name>V9D1T5_9EURO</name>
<protein>
    <submittedName>
        <fullName evidence="1">Uncharacterized protein</fullName>
    </submittedName>
</protein>